<accession>A0A3E2MTA9</accession>
<proteinExistence type="predicted"/>
<gene>
    <name evidence="1" type="ORF">DAVIS_03587</name>
</gene>
<dbReference type="Proteomes" id="UP000257451">
    <property type="component" value="Unassembled WGS sequence"/>
</dbReference>
<sequence>MRFGPGSDRDAQVLAGFPAAATEHVLSQEAEKRRHSGVVAGGLDATHGADRADYVVAGQSVDECIAAMVATPVDRLIVLATRPWRPFCRRLRPGGIPVLAPHVRIPRVAPLTVNPEGRRVRRQRPTGHLPAMSRSEVGPAVRVAGGRRGLGEAIPVAADSHSRGCWAGDDVEDRCGCHTSRSARGGRCFRSPFSGVQEHRVNGDNSCRKAEFARGSFGVDSVGCPPRVARVAAEESSSAALRGRSRYVFADMDDPKPRRVQCSFAT</sequence>
<evidence type="ECO:0000313" key="1">
    <source>
        <dbReference type="EMBL" id="RFZ38348.1"/>
    </source>
</evidence>
<comment type="caution">
    <text evidence="1">The sequence shown here is derived from an EMBL/GenBank/DDBJ whole genome shotgun (WGS) entry which is preliminary data.</text>
</comment>
<protein>
    <submittedName>
        <fullName evidence="1">Uncharacterized protein</fullName>
    </submittedName>
</protein>
<name>A0A3E2MTA9_MYCMR</name>
<organism evidence="1 2">
    <name type="scientific">Mycobacterium marinum</name>
    <dbReference type="NCBI Taxonomy" id="1781"/>
    <lineage>
        <taxon>Bacteria</taxon>
        <taxon>Bacillati</taxon>
        <taxon>Actinomycetota</taxon>
        <taxon>Actinomycetes</taxon>
        <taxon>Mycobacteriales</taxon>
        <taxon>Mycobacteriaceae</taxon>
        <taxon>Mycobacterium</taxon>
        <taxon>Mycobacterium ulcerans group</taxon>
    </lineage>
</organism>
<dbReference type="EMBL" id="PEDF01000117">
    <property type="protein sequence ID" value="RFZ38348.1"/>
    <property type="molecule type" value="Genomic_DNA"/>
</dbReference>
<reference evidence="1 2" key="1">
    <citation type="journal article" date="2018" name="Sci. Rep.">
        <title>Extensive genomic diversity among Mycobacterium marinum strains revealed by whole genome sequencing.</title>
        <authorList>
            <person name="Das S."/>
            <person name="Pettersson B.M."/>
            <person name="Behra P.R."/>
            <person name="Mallick A."/>
            <person name="Cheramie M."/>
            <person name="Ramesh M."/>
            <person name="Shirreff L."/>
            <person name="DuCote T."/>
            <person name="Dasgupta S."/>
            <person name="Ennis D.G."/>
            <person name="Kirsebom L.A."/>
        </authorList>
    </citation>
    <scope>NUCLEOTIDE SEQUENCE [LARGE SCALE GENOMIC DNA]</scope>
    <source>
        <strain evidence="1 2">Davis1</strain>
    </source>
</reference>
<evidence type="ECO:0000313" key="2">
    <source>
        <dbReference type="Proteomes" id="UP000257451"/>
    </source>
</evidence>
<dbReference type="AlphaFoldDB" id="A0A3E2MTA9"/>